<keyword evidence="1" id="KW-1133">Transmembrane helix</keyword>
<accession>A0ABW7X0K9</accession>
<keyword evidence="3" id="KW-1185">Reference proteome</keyword>
<keyword evidence="1" id="KW-0472">Membrane</keyword>
<evidence type="ECO:0008006" key="4">
    <source>
        <dbReference type="Google" id="ProtNLM"/>
    </source>
</evidence>
<feature type="transmembrane region" description="Helical" evidence="1">
    <location>
        <begin position="38"/>
        <end position="63"/>
    </location>
</feature>
<evidence type="ECO:0000256" key="1">
    <source>
        <dbReference type="SAM" id="Phobius"/>
    </source>
</evidence>
<organism evidence="2 3">
    <name type="scientific">Nocardia xishanensis</name>
    <dbReference type="NCBI Taxonomy" id="238964"/>
    <lineage>
        <taxon>Bacteria</taxon>
        <taxon>Bacillati</taxon>
        <taxon>Actinomycetota</taxon>
        <taxon>Actinomycetes</taxon>
        <taxon>Mycobacteriales</taxon>
        <taxon>Nocardiaceae</taxon>
        <taxon>Nocardia</taxon>
    </lineage>
</organism>
<feature type="transmembrane region" description="Helical" evidence="1">
    <location>
        <begin position="104"/>
        <end position="130"/>
    </location>
</feature>
<protein>
    <recommendedName>
        <fullName evidence="4">DUF805 domain-containing protein</fullName>
    </recommendedName>
</protein>
<evidence type="ECO:0000313" key="3">
    <source>
        <dbReference type="Proteomes" id="UP001611415"/>
    </source>
</evidence>
<gene>
    <name evidence="2" type="ORF">ACH49W_14670</name>
</gene>
<dbReference type="EMBL" id="JBIRYO010000008">
    <property type="protein sequence ID" value="MFI2474616.1"/>
    <property type="molecule type" value="Genomic_DNA"/>
</dbReference>
<dbReference type="RefSeq" id="WP_397092782.1">
    <property type="nucleotide sequence ID" value="NZ_JBIRYO010000008.1"/>
</dbReference>
<proteinExistence type="predicted"/>
<feature type="transmembrane region" description="Helical" evidence="1">
    <location>
        <begin position="69"/>
        <end position="92"/>
    </location>
</feature>
<reference evidence="2 3" key="1">
    <citation type="submission" date="2024-10" db="EMBL/GenBank/DDBJ databases">
        <title>The Natural Products Discovery Center: Release of the First 8490 Sequenced Strains for Exploring Actinobacteria Biosynthetic Diversity.</title>
        <authorList>
            <person name="Kalkreuter E."/>
            <person name="Kautsar S.A."/>
            <person name="Yang D."/>
            <person name="Bader C.D."/>
            <person name="Teijaro C.N."/>
            <person name="Fluegel L."/>
            <person name="Davis C.M."/>
            <person name="Simpson J.R."/>
            <person name="Lauterbach L."/>
            <person name="Steele A.D."/>
            <person name="Gui C."/>
            <person name="Meng S."/>
            <person name="Li G."/>
            <person name="Viehrig K."/>
            <person name="Ye F."/>
            <person name="Su P."/>
            <person name="Kiefer A.F."/>
            <person name="Nichols A."/>
            <person name="Cepeda A.J."/>
            <person name="Yan W."/>
            <person name="Fan B."/>
            <person name="Jiang Y."/>
            <person name="Adhikari A."/>
            <person name="Zheng C.-J."/>
            <person name="Schuster L."/>
            <person name="Cowan T.M."/>
            <person name="Smanski M.J."/>
            <person name="Chevrette M.G."/>
            <person name="De Carvalho L.P.S."/>
            <person name="Shen B."/>
        </authorList>
    </citation>
    <scope>NUCLEOTIDE SEQUENCE [LARGE SCALE GENOMIC DNA]</scope>
    <source>
        <strain evidence="2 3">NPDC019275</strain>
    </source>
</reference>
<keyword evidence="1" id="KW-0812">Transmembrane</keyword>
<name>A0ABW7X0K9_9NOCA</name>
<evidence type="ECO:0000313" key="2">
    <source>
        <dbReference type="EMBL" id="MFI2474616.1"/>
    </source>
</evidence>
<comment type="caution">
    <text evidence="2">The sequence shown here is derived from an EMBL/GenBank/DDBJ whole genome shotgun (WGS) entry which is preliminary data.</text>
</comment>
<sequence length="136" mass="14545">MNPRPRPQMTRAGQELGERRQLGKAGPYGGIGTSAGTWLLYCWHLIAGALAGLAMFVFCVLALTGVLYLWAIPVGAILTLAIWAGAVTISAIRMHRRGRNATTIRFVVGFGIIPCYTGITAIISICLDGWGNPFIG</sequence>
<dbReference type="Proteomes" id="UP001611415">
    <property type="component" value="Unassembled WGS sequence"/>
</dbReference>